<keyword evidence="4" id="KW-1185">Reference proteome</keyword>
<feature type="region of interest" description="Disordered" evidence="1">
    <location>
        <begin position="1"/>
        <end position="39"/>
    </location>
</feature>
<dbReference type="InParanoid" id="A0A2K1J861"/>
<name>A0A2K1J861_PHYPA</name>
<feature type="compositionally biased region" description="Polar residues" evidence="1">
    <location>
        <begin position="1"/>
        <end position="25"/>
    </location>
</feature>
<proteinExistence type="predicted"/>
<dbReference type="Gramene" id="Pp3c16_11650V3.1">
    <property type="protein sequence ID" value="PAC:32984852.CDS.1"/>
    <property type="gene ID" value="Pp3c16_11650"/>
</dbReference>
<reference evidence="3" key="3">
    <citation type="submission" date="2020-12" db="UniProtKB">
        <authorList>
            <consortium name="EnsemblPlants"/>
        </authorList>
    </citation>
    <scope>IDENTIFICATION</scope>
</reference>
<dbReference type="EnsemblPlants" id="Pp3c16_11650V3.1">
    <property type="protein sequence ID" value="PAC:32984852.CDS.1"/>
    <property type="gene ID" value="Pp3c16_11650"/>
</dbReference>
<accession>A0A2K1J861</accession>
<evidence type="ECO:0000256" key="1">
    <source>
        <dbReference type="SAM" id="MobiDB-lite"/>
    </source>
</evidence>
<dbReference type="Proteomes" id="UP000006727">
    <property type="component" value="Chromosome 16"/>
</dbReference>
<sequence length="59" mass="6652">MQMDSTSKCFRHTNSVSVSQCTSPETPAVKDENLRSSTTKRIRITSKNISAEIIHSRRV</sequence>
<gene>
    <name evidence="2" type="ORF">PHYPA_020822</name>
</gene>
<protein>
    <submittedName>
        <fullName evidence="2 3">Uncharacterized protein</fullName>
    </submittedName>
</protein>
<dbReference type="EMBL" id="ABEU02000016">
    <property type="protein sequence ID" value="PNR37713.1"/>
    <property type="molecule type" value="Genomic_DNA"/>
</dbReference>
<evidence type="ECO:0000313" key="3">
    <source>
        <dbReference type="EnsemblPlants" id="PAC:32984852.CDS.1"/>
    </source>
</evidence>
<evidence type="ECO:0000313" key="4">
    <source>
        <dbReference type="Proteomes" id="UP000006727"/>
    </source>
</evidence>
<dbReference type="AlphaFoldDB" id="A0A2K1J861"/>
<organism evidence="2">
    <name type="scientific">Physcomitrium patens</name>
    <name type="common">Spreading-leaved earth moss</name>
    <name type="synonym">Physcomitrella patens</name>
    <dbReference type="NCBI Taxonomy" id="3218"/>
    <lineage>
        <taxon>Eukaryota</taxon>
        <taxon>Viridiplantae</taxon>
        <taxon>Streptophyta</taxon>
        <taxon>Embryophyta</taxon>
        <taxon>Bryophyta</taxon>
        <taxon>Bryophytina</taxon>
        <taxon>Bryopsida</taxon>
        <taxon>Funariidae</taxon>
        <taxon>Funariales</taxon>
        <taxon>Funariaceae</taxon>
        <taxon>Physcomitrium</taxon>
    </lineage>
</organism>
<reference evidence="2 4" key="2">
    <citation type="journal article" date="2018" name="Plant J.">
        <title>The Physcomitrella patens chromosome-scale assembly reveals moss genome structure and evolution.</title>
        <authorList>
            <person name="Lang D."/>
            <person name="Ullrich K.K."/>
            <person name="Murat F."/>
            <person name="Fuchs J."/>
            <person name="Jenkins J."/>
            <person name="Haas F.B."/>
            <person name="Piednoel M."/>
            <person name="Gundlach H."/>
            <person name="Van Bel M."/>
            <person name="Meyberg R."/>
            <person name="Vives C."/>
            <person name="Morata J."/>
            <person name="Symeonidi A."/>
            <person name="Hiss M."/>
            <person name="Muchero W."/>
            <person name="Kamisugi Y."/>
            <person name="Saleh O."/>
            <person name="Blanc G."/>
            <person name="Decker E.L."/>
            <person name="van Gessel N."/>
            <person name="Grimwood J."/>
            <person name="Hayes R.D."/>
            <person name="Graham S.W."/>
            <person name="Gunter L.E."/>
            <person name="McDaniel S.F."/>
            <person name="Hoernstein S.N.W."/>
            <person name="Larsson A."/>
            <person name="Li F.W."/>
            <person name="Perroud P.F."/>
            <person name="Phillips J."/>
            <person name="Ranjan P."/>
            <person name="Rokshar D.S."/>
            <person name="Rothfels C.J."/>
            <person name="Schneider L."/>
            <person name="Shu S."/>
            <person name="Stevenson D.W."/>
            <person name="Thummler F."/>
            <person name="Tillich M."/>
            <person name="Villarreal Aguilar J.C."/>
            <person name="Widiez T."/>
            <person name="Wong G.K."/>
            <person name="Wymore A."/>
            <person name="Zhang Y."/>
            <person name="Zimmer A.D."/>
            <person name="Quatrano R.S."/>
            <person name="Mayer K.F.X."/>
            <person name="Goodstein D."/>
            <person name="Casacuberta J.M."/>
            <person name="Vandepoele K."/>
            <person name="Reski R."/>
            <person name="Cuming A.C."/>
            <person name="Tuskan G.A."/>
            <person name="Maumus F."/>
            <person name="Salse J."/>
            <person name="Schmutz J."/>
            <person name="Rensing S.A."/>
        </authorList>
    </citation>
    <scope>NUCLEOTIDE SEQUENCE [LARGE SCALE GENOMIC DNA]</scope>
    <source>
        <strain evidence="3 4">cv. Gransden 2004</strain>
    </source>
</reference>
<evidence type="ECO:0000313" key="2">
    <source>
        <dbReference type="EMBL" id="PNR37713.1"/>
    </source>
</evidence>
<reference evidence="2 4" key="1">
    <citation type="journal article" date="2008" name="Science">
        <title>The Physcomitrella genome reveals evolutionary insights into the conquest of land by plants.</title>
        <authorList>
            <person name="Rensing S."/>
            <person name="Lang D."/>
            <person name="Zimmer A."/>
            <person name="Terry A."/>
            <person name="Salamov A."/>
            <person name="Shapiro H."/>
            <person name="Nishiyama T."/>
            <person name="Perroud P.-F."/>
            <person name="Lindquist E."/>
            <person name="Kamisugi Y."/>
            <person name="Tanahashi T."/>
            <person name="Sakakibara K."/>
            <person name="Fujita T."/>
            <person name="Oishi K."/>
            <person name="Shin-I T."/>
            <person name="Kuroki Y."/>
            <person name="Toyoda A."/>
            <person name="Suzuki Y."/>
            <person name="Hashimoto A."/>
            <person name="Yamaguchi K."/>
            <person name="Sugano A."/>
            <person name="Kohara Y."/>
            <person name="Fujiyama A."/>
            <person name="Anterola A."/>
            <person name="Aoki S."/>
            <person name="Ashton N."/>
            <person name="Barbazuk W.B."/>
            <person name="Barker E."/>
            <person name="Bennetzen J."/>
            <person name="Bezanilla M."/>
            <person name="Blankenship R."/>
            <person name="Cho S.H."/>
            <person name="Dutcher S."/>
            <person name="Estelle M."/>
            <person name="Fawcett J.A."/>
            <person name="Gundlach H."/>
            <person name="Hanada K."/>
            <person name="Heyl A."/>
            <person name="Hicks K.A."/>
            <person name="Hugh J."/>
            <person name="Lohr M."/>
            <person name="Mayer K."/>
            <person name="Melkozernov A."/>
            <person name="Murata T."/>
            <person name="Nelson D."/>
            <person name="Pils B."/>
            <person name="Prigge M."/>
            <person name="Reiss B."/>
            <person name="Renner T."/>
            <person name="Rombauts S."/>
            <person name="Rushton P."/>
            <person name="Sanderfoot A."/>
            <person name="Schween G."/>
            <person name="Shiu S.-H."/>
            <person name="Stueber K."/>
            <person name="Theodoulou F.L."/>
            <person name="Tu H."/>
            <person name="Van de Peer Y."/>
            <person name="Verrier P.J."/>
            <person name="Waters E."/>
            <person name="Wood A."/>
            <person name="Yang L."/>
            <person name="Cove D."/>
            <person name="Cuming A."/>
            <person name="Hasebe M."/>
            <person name="Lucas S."/>
            <person name="Mishler D.B."/>
            <person name="Reski R."/>
            <person name="Grigoriev I."/>
            <person name="Quatrano R.S."/>
            <person name="Boore J.L."/>
        </authorList>
    </citation>
    <scope>NUCLEOTIDE SEQUENCE [LARGE SCALE GENOMIC DNA]</scope>
    <source>
        <strain evidence="3 4">cv. Gransden 2004</strain>
    </source>
</reference>